<gene>
    <name evidence="1" type="ORF">Tsubulata_014680</name>
</gene>
<dbReference type="AlphaFoldDB" id="A0A9Q0GEL0"/>
<evidence type="ECO:0000313" key="1">
    <source>
        <dbReference type="EMBL" id="KAJ4847402.1"/>
    </source>
</evidence>
<accession>A0A9Q0GEL0</accession>
<reference evidence="1" key="1">
    <citation type="submission" date="2022-02" db="EMBL/GenBank/DDBJ databases">
        <authorList>
            <person name="Henning P.M."/>
            <person name="McCubbin A.G."/>
            <person name="Shore J.S."/>
        </authorList>
    </citation>
    <scope>NUCLEOTIDE SEQUENCE</scope>
    <source>
        <strain evidence="1">F60SS</strain>
        <tissue evidence="1">Leaves</tissue>
    </source>
</reference>
<organism evidence="1 2">
    <name type="scientific">Turnera subulata</name>
    <dbReference type="NCBI Taxonomy" id="218843"/>
    <lineage>
        <taxon>Eukaryota</taxon>
        <taxon>Viridiplantae</taxon>
        <taxon>Streptophyta</taxon>
        <taxon>Embryophyta</taxon>
        <taxon>Tracheophyta</taxon>
        <taxon>Spermatophyta</taxon>
        <taxon>Magnoliopsida</taxon>
        <taxon>eudicotyledons</taxon>
        <taxon>Gunneridae</taxon>
        <taxon>Pentapetalae</taxon>
        <taxon>rosids</taxon>
        <taxon>fabids</taxon>
        <taxon>Malpighiales</taxon>
        <taxon>Passifloraceae</taxon>
        <taxon>Turnera</taxon>
    </lineage>
</organism>
<dbReference type="Proteomes" id="UP001141552">
    <property type="component" value="Unassembled WGS sequence"/>
</dbReference>
<comment type="caution">
    <text evidence="1">The sequence shown here is derived from an EMBL/GenBank/DDBJ whole genome shotgun (WGS) entry which is preliminary data.</text>
</comment>
<evidence type="ECO:0000313" key="2">
    <source>
        <dbReference type="Proteomes" id="UP001141552"/>
    </source>
</evidence>
<proteinExistence type="predicted"/>
<protein>
    <submittedName>
        <fullName evidence="1">Uncharacterized protein</fullName>
    </submittedName>
</protein>
<reference evidence="1" key="2">
    <citation type="journal article" date="2023" name="Plants (Basel)">
        <title>Annotation of the Turnera subulata (Passifloraceae) Draft Genome Reveals the S-Locus Evolved after the Divergence of Turneroideae from Passifloroideae in a Stepwise Manner.</title>
        <authorList>
            <person name="Henning P.M."/>
            <person name="Roalson E.H."/>
            <person name="Mir W."/>
            <person name="McCubbin A.G."/>
            <person name="Shore J.S."/>
        </authorList>
    </citation>
    <scope>NUCLEOTIDE SEQUENCE</scope>
    <source>
        <tissue evidence="1">Leaves</tissue>
    </source>
</reference>
<dbReference type="EMBL" id="JAKUCV010001176">
    <property type="protein sequence ID" value="KAJ4847402.1"/>
    <property type="molecule type" value="Genomic_DNA"/>
</dbReference>
<keyword evidence="2" id="KW-1185">Reference proteome</keyword>
<name>A0A9Q0GEL0_9ROSI</name>
<sequence length="108" mass="11557">MQQSAKSKILGLKLGIKNGIEGFQSTIGTDSSNITTPDQIEGPRLGLEIERWRIENGFATQAALRPWLDVEVVAGPLDLDGLGLDLAGSSLCKLFISATHYASCLKSI</sequence>